<dbReference type="EMBL" id="JAKCXM010000045">
    <property type="protein sequence ID" value="KAJ0405449.1"/>
    <property type="molecule type" value="Genomic_DNA"/>
</dbReference>
<dbReference type="CDD" id="cd00821">
    <property type="entry name" value="PH"/>
    <property type="match status" value="1"/>
</dbReference>
<comment type="caution">
    <text evidence="3">The sequence shown here is derived from an EMBL/GenBank/DDBJ whole genome shotgun (WGS) entry which is preliminary data.</text>
</comment>
<evidence type="ECO:0000256" key="1">
    <source>
        <dbReference type="SAM" id="MobiDB-lite"/>
    </source>
</evidence>
<feature type="domain" description="PH" evidence="2">
    <location>
        <begin position="1"/>
        <end position="113"/>
    </location>
</feature>
<organism evidence="3 4">
    <name type="scientific">Pythium insidiosum</name>
    <name type="common">Pythiosis disease agent</name>
    <dbReference type="NCBI Taxonomy" id="114742"/>
    <lineage>
        <taxon>Eukaryota</taxon>
        <taxon>Sar</taxon>
        <taxon>Stramenopiles</taxon>
        <taxon>Oomycota</taxon>
        <taxon>Peronosporomycetes</taxon>
        <taxon>Pythiales</taxon>
        <taxon>Pythiaceae</taxon>
        <taxon>Pythium</taxon>
    </lineage>
</organism>
<dbReference type="InterPro" id="IPR001849">
    <property type="entry name" value="PH_domain"/>
</dbReference>
<dbReference type="SUPFAM" id="SSF50729">
    <property type="entry name" value="PH domain-like"/>
    <property type="match status" value="1"/>
</dbReference>
<evidence type="ECO:0000313" key="3">
    <source>
        <dbReference type="EMBL" id="KAJ0405449.1"/>
    </source>
</evidence>
<keyword evidence="4" id="KW-1185">Reference proteome</keyword>
<dbReference type="Gene3D" id="2.30.29.30">
    <property type="entry name" value="Pleckstrin-homology domain (PH domain)/Phosphotyrosine-binding domain (PTB)"/>
    <property type="match status" value="1"/>
</dbReference>
<protein>
    <recommendedName>
        <fullName evidence="2">PH domain-containing protein</fullName>
    </recommendedName>
</protein>
<evidence type="ECO:0000259" key="2">
    <source>
        <dbReference type="PROSITE" id="PS50003"/>
    </source>
</evidence>
<feature type="region of interest" description="Disordered" evidence="1">
    <location>
        <begin position="152"/>
        <end position="181"/>
    </location>
</feature>
<name>A0AAD5LQ02_PYTIN</name>
<feature type="compositionally biased region" description="Low complexity" evidence="1">
    <location>
        <begin position="159"/>
        <end position="181"/>
    </location>
</feature>
<gene>
    <name evidence="3" type="ORF">P43SY_005068</name>
</gene>
<dbReference type="AlphaFoldDB" id="A0AAD5LQ02"/>
<dbReference type="InterPro" id="IPR011993">
    <property type="entry name" value="PH-like_dom_sf"/>
</dbReference>
<dbReference type="PROSITE" id="PS50003">
    <property type="entry name" value="PH_DOMAIN"/>
    <property type="match status" value="1"/>
</dbReference>
<evidence type="ECO:0000313" key="4">
    <source>
        <dbReference type="Proteomes" id="UP001209570"/>
    </source>
</evidence>
<reference evidence="3" key="1">
    <citation type="submission" date="2021-12" db="EMBL/GenBank/DDBJ databases">
        <title>Prjna785345.</title>
        <authorList>
            <person name="Rujirawat T."/>
            <person name="Krajaejun T."/>
        </authorList>
    </citation>
    <scope>NUCLEOTIDE SEQUENCE</scope>
    <source>
        <strain evidence="3">Pi057C3</strain>
    </source>
</reference>
<proteinExistence type="predicted"/>
<dbReference type="Proteomes" id="UP001209570">
    <property type="component" value="Unassembled WGS sequence"/>
</dbReference>
<sequence length="243" mass="27382">MSKEGYLILHEDSRRSQLFYCVLGEGKLQFFSRRDTGGVMLKEVLLSKSKLKIRGIADQEARDCPFSFSVAVHRSKIVDGRQVVFGKPIVLILSAPSWAERKSWGNAIYSWQRSYWSEPMHLADRADFDVELFFAEQRSVLEQVIEAANSASHRRGRAVSEASSVASTSSRDSNTTTTSRRSFVAMNPSKMLMNRAKALKQVGTNVRKKMRSASVTISLPPMMATMASSLQQTRPQQQQQQQQ</sequence>
<accession>A0AAD5LQ02</accession>